<evidence type="ECO:0000256" key="2">
    <source>
        <dbReference type="ARBA" id="ARBA00008834"/>
    </source>
</evidence>
<evidence type="ECO:0000256" key="5">
    <source>
        <dbReference type="ARBA" id="ARBA00022801"/>
    </source>
</evidence>
<protein>
    <recommendedName>
        <fullName evidence="11">Polygalacturonase</fullName>
    </recommendedName>
</protein>
<accession>A0AAV6IL39</accession>
<evidence type="ECO:0000256" key="8">
    <source>
        <dbReference type="RuleBase" id="RU361169"/>
    </source>
</evidence>
<keyword evidence="10" id="KW-1185">Reference proteome</keyword>
<evidence type="ECO:0000256" key="3">
    <source>
        <dbReference type="ARBA" id="ARBA00022512"/>
    </source>
</evidence>
<dbReference type="GO" id="GO:0071555">
    <property type="term" value="P:cell wall organization"/>
    <property type="evidence" value="ECO:0007669"/>
    <property type="project" value="UniProtKB-KW"/>
</dbReference>
<dbReference type="Gene3D" id="2.160.20.10">
    <property type="entry name" value="Single-stranded right-handed beta-helix, Pectin lyase-like"/>
    <property type="match status" value="1"/>
</dbReference>
<organism evidence="9 10">
    <name type="scientific">Rhododendron griersonianum</name>
    <dbReference type="NCBI Taxonomy" id="479676"/>
    <lineage>
        <taxon>Eukaryota</taxon>
        <taxon>Viridiplantae</taxon>
        <taxon>Streptophyta</taxon>
        <taxon>Embryophyta</taxon>
        <taxon>Tracheophyta</taxon>
        <taxon>Spermatophyta</taxon>
        <taxon>Magnoliopsida</taxon>
        <taxon>eudicotyledons</taxon>
        <taxon>Gunneridae</taxon>
        <taxon>Pentapetalae</taxon>
        <taxon>asterids</taxon>
        <taxon>Ericales</taxon>
        <taxon>Ericaceae</taxon>
        <taxon>Ericoideae</taxon>
        <taxon>Rhodoreae</taxon>
        <taxon>Rhododendron</taxon>
    </lineage>
</organism>
<comment type="caution">
    <text evidence="9">The sequence shown here is derived from an EMBL/GenBank/DDBJ whole genome shotgun (WGS) entry which is preliminary data.</text>
</comment>
<evidence type="ECO:0000313" key="9">
    <source>
        <dbReference type="EMBL" id="KAG5527430.1"/>
    </source>
</evidence>
<evidence type="ECO:0000256" key="4">
    <source>
        <dbReference type="ARBA" id="ARBA00022525"/>
    </source>
</evidence>
<evidence type="ECO:0000256" key="1">
    <source>
        <dbReference type="ARBA" id="ARBA00004191"/>
    </source>
</evidence>
<dbReference type="InterPro" id="IPR011050">
    <property type="entry name" value="Pectin_lyase_fold/virulence"/>
</dbReference>
<keyword evidence="3" id="KW-0134">Cell wall</keyword>
<evidence type="ECO:0000256" key="6">
    <source>
        <dbReference type="ARBA" id="ARBA00023295"/>
    </source>
</evidence>
<dbReference type="AlphaFoldDB" id="A0AAV6IL39"/>
<dbReference type="Pfam" id="PF00295">
    <property type="entry name" value="Glyco_hydro_28"/>
    <property type="match status" value="1"/>
</dbReference>
<dbReference type="EMBL" id="JACTNZ010000010">
    <property type="protein sequence ID" value="KAG5527430.1"/>
    <property type="molecule type" value="Genomic_DNA"/>
</dbReference>
<dbReference type="GO" id="GO:0005975">
    <property type="term" value="P:carbohydrate metabolic process"/>
    <property type="evidence" value="ECO:0007669"/>
    <property type="project" value="InterPro"/>
</dbReference>
<dbReference type="SUPFAM" id="SSF51126">
    <property type="entry name" value="Pectin lyase-like"/>
    <property type="match status" value="1"/>
</dbReference>
<keyword evidence="6 8" id="KW-0326">Glycosidase</keyword>
<dbReference type="GO" id="GO:0004650">
    <property type="term" value="F:polygalacturonase activity"/>
    <property type="evidence" value="ECO:0007669"/>
    <property type="project" value="InterPro"/>
</dbReference>
<comment type="subcellular location">
    <subcellularLocation>
        <location evidence="1">Secreted</location>
        <location evidence="1">Cell wall</location>
    </subcellularLocation>
</comment>
<keyword evidence="7" id="KW-0961">Cell wall biogenesis/degradation</keyword>
<name>A0AAV6IL39_9ERIC</name>
<gene>
    <name evidence="9" type="ORF">RHGRI_028351</name>
</gene>
<evidence type="ECO:0000256" key="7">
    <source>
        <dbReference type="ARBA" id="ARBA00023316"/>
    </source>
</evidence>
<dbReference type="PANTHER" id="PTHR31375">
    <property type="match status" value="1"/>
</dbReference>
<reference evidence="9" key="1">
    <citation type="submission" date="2020-08" db="EMBL/GenBank/DDBJ databases">
        <title>Plant Genome Project.</title>
        <authorList>
            <person name="Zhang R.-G."/>
        </authorList>
    </citation>
    <scope>NUCLEOTIDE SEQUENCE</scope>
    <source>
        <strain evidence="9">WSP0</strain>
        <tissue evidence="9">Leaf</tissue>
    </source>
</reference>
<dbReference type="InterPro" id="IPR012334">
    <property type="entry name" value="Pectin_lyas_fold"/>
</dbReference>
<comment type="similarity">
    <text evidence="2 8">Belongs to the glycosyl hydrolase 28 family.</text>
</comment>
<evidence type="ECO:0000313" key="10">
    <source>
        <dbReference type="Proteomes" id="UP000823749"/>
    </source>
</evidence>
<dbReference type="Proteomes" id="UP000823749">
    <property type="component" value="Chromosome 10"/>
</dbReference>
<keyword evidence="4" id="KW-0964">Secreted</keyword>
<evidence type="ECO:0008006" key="11">
    <source>
        <dbReference type="Google" id="ProtNLM"/>
    </source>
</evidence>
<sequence>MDFLLQKLCHKSSSLKRTSVESIYLINLVNFGLDFTQTSAVEVSNVRYIDIHGTSSGKTAIKFACSETVPCTDISMNDIDLTSDGTRNTTSSCQNVQGTQHEVFPSVPCLTSN</sequence>
<keyword evidence="5 8" id="KW-0378">Hydrolase</keyword>
<proteinExistence type="inferred from homology"/>
<dbReference type="InterPro" id="IPR000743">
    <property type="entry name" value="Glyco_hydro_28"/>
</dbReference>